<sequence>MADMHNMLAHIGTSKRRRLELRDATPKSRRNGGRKRKGADNAWNITPGIGLLFGCQ</sequence>
<organism evidence="2 3">
    <name type="scientific">Melipona bicolor</name>
    <dbReference type="NCBI Taxonomy" id="60889"/>
    <lineage>
        <taxon>Eukaryota</taxon>
        <taxon>Metazoa</taxon>
        <taxon>Ecdysozoa</taxon>
        <taxon>Arthropoda</taxon>
        <taxon>Hexapoda</taxon>
        <taxon>Insecta</taxon>
        <taxon>Pterygota</taxon>
        <taxon>Neoptera</taxon>
        <taxon>Endopterygota</taxon>
        <taxon>Hymenoptera</taxon>
        <taxon>Apocrita</taxon>
        <taxon>Aculeata</taxon>
        <taxon>Apoidea</taxon>
        <taxon>Anthophila</taxon>
        <taxon>Apidae</taxon>
        <taxon>Melipona</taxon>
    </lineage>
</organism>
<evidence type="ECO:0000313" key="3">
    <source>
        <dbReference type="Proteomes" id="UP001177670"/>
    </source>
</evidence>
<gene>
    <name evidence="2" type="ORF">K0M31_010852</name>
</gene>
<protein>
    <submittedName>
        <fullName evidence="2">Uncharacterized protein</fullName>
    </submittedName>
</protein>
<feature type="compositionally biased region" description="Basic residues" evidence="1">
    <location>
        <begin position="27"/>
        <end position="37"/>
    </location>
</feature>
<feature type="region of interest" description="Disordered" evidence="1">
    <location>
        <begin position="1"/>
        <end position="41"/>
    </location>
</feature>
<reference evidence="2" key="1">
    <citation type="submission" date="2021-10" db="EMBL/GenBank/DDBJ databases">
        <title>Melipona bicolor Genome sequencing and assembly.</title>
        <authorList>
            <person name="Araujo N.S."/>
            <person name="Arias M.C."/>
        </authorList>
    </citation>
    <scope>NUCLEOTIDE SEQUENCE</scope>
    <source>
        <strain evidence="2">USP_2M_L1-L4_2017</strain>
        <tissue evidence="2">Whole body</tissue>
    </source>
</reference>
<evidence type="ECO:0000256" key="1">
    <source>
        <dbReference type="SAM" id="MobiDB-lite"/>
    </source>
</evidence>
<comment type="caution">
    <text evidence="2">The sequence shown here is derived from an EMBL/GenBank/DDBJ whole genome shotgun (WGS) entry which is preliminary data.</text>
</comment>
<accession>A0AA40FLS1</accession>
<keyword evidence="3" id="KW-1185">Reference proteome</keyword>
<name>A0AA40FLS1_9HYME</name>
<dbReference type="EMBL" id="JAHYIQ010000028">
    <property type="protein sequence ID" value="KAK1121071.1"/>
    <property type="molecule type" value="Genomic_DNA"/>
</dbReference>
<dbReference type="AlphaFoldDB" id="A0AA40FLS1"/>
<proteinExistence type="predicted"/>
<evidence type="ECO:0000313" key="2">
    <source>
        <dbReference type="EMBL" id="KAK1121071.1"/>
    </source>
</evidence>
<dbReference type="Proteomes" id="UP001177670">
    <property type="component" value="Unassembled WGS sequence"/>
</dbReference>